<gene>
    <name evidence="2" type="ORF">CR152_24505</name>
</gene>
<proteinExistence type="predicted"/>
<dbReference type="Proteomes" id="UP000229897">
    <property type="component" value="Chromosome"/>
</dbReference>
<feature type="transmembrane region" description="Helical" evidence="1">
    <location>
        <begin position="21"/>
        <end position="38"/>
    </location>
</feature>
<evidence type="ECO:0000313" key="2">
    <source>
        <dbReference type="EMBL" id="ATQ77326.1"/>
    </source>
</evidence>
<keyword evidence="1" id="KW-0472">Membrane</keyword>
<sequence>MLMEREWLLKKNCSMSPRQVGVAYGLLCLFLLVIGLGFALHGAWFVLVFALLDIGVLAAALLCYARHAGDRERIALNDGCLLVERVEAGQLRSIRLEACWTRIAMPDRQRSLIALESRGVRVEIGGFVGEELREQVAQELRSELRKTAFLR</sequence>
<feature type="transmembrane region" description="Helical" evidence="1">
    <location>
        <begin position="44"/>
        <end position="65"/>
    </location>
</feature>
<keyword evidence="3" id="KW-1185">Reference proteome</keyword>
<evidence type="ECO:0008006" key="4">
    <source>
        <dbReference type="Google" id="ProtNLM"/>
    </source>
</evidence>
<name>A0A2D2DQR8_9BURK</name>
<dbReference type="Pfam" id="PF10003">
    <property type="entry name" value="DUF2244"/>
    <property type="match status" value="1"/>
</dbReference>
<dbReference type="InterPro" id="IPR019253">
    <property type="entry name" value="DUF2244_TM"/>
</dbReference>
<keyword evidence="1" id="KW-0812">Transmembrane</keyword>
<dbReference type="AlphaFoldDB" id="A0A2D2DQR8"/>
<accession>A0A2D2DQR8</accession>
<protein>
    <recommendedName>
        <fullName evidence="4">DUF2244 domain-containing protein</fullName>
    </recommendedName>
</protein>
<reference evidence="2" key="1">
    <citation type="submission" date="2017-10" db="EMBL/GenBank/DDBJ databases">
        <title>Massilia psychrophilum sp. nov., a novel purple-pigmented bacterium isolated from Tianshan glacier, Xinjiang Municipality, China.</title>
        <authorList>
            <person name="Wang H."/>
        </authorList>
    </citation>
    <scope>NUCLEOTIDE SEQUENCE [LARGE SCALE GENOMIC DNA]</scope>
    <source>
        <strain evidence="2">B2</strain>
    </source>
</reference>
<evidence type="ECO:0000256" key="1">
    <source>
        <dbReference type="SAM" id="Phobius"/>
    </source>
</evidence>
<evidence type="ECO:0000313" key="3">
    <source>
        <dbReference type="Proteomes" id="UP000229897"/>
    </source>
</evidence>
<dbReference type="KEGG" id="mass:CR152_24505"/>
<keyword evidence="1" id="KW-1133">Transmembrane helix</keyword>
<dbReference type="EMBL" id="CP024608">
    <property type="protein sequence ID" value="ATQ77326.1"/>
    <property type="molecule type" value="Genomic_DNA"/>
</dbReference>
<organism evidence="2 3">
    <name type="scientific">Massilia violaceinigra</name>
    <dbReference type="NCBI Taxonomy" id="2045208"/>
    <lineage>
        <taxon>Bacteria</taxon>
        <taxon>Pseudomonadati</taxon>
        <taxon>Pseudomonadota</taxon>
        <taxon>Betaproteobacteria</taxon>
        <taxon>Burkholderiales</taxon>
        <taxon>Oxalobacteraceae</taxon>
        <taxon>Telluria group</taxon>
        <taxon>Massilia</taxon>
    </lineage>
</organism>